<dbReference type="PANTHER" id="PTHR30465">
    <property type="entry name" value="INNER MEMBRANE ABC TRANSPORTER"/>
    <property type="match status" value="1"/>
</dbReference>
<dbReference type="InterPro" id="IPR000515">
    <property type="entry name" value="MetI-like"/>
</dbReference>
<dbReference type="InterPro" id="IPR035906">
    <property type="entry name" value="MetI-like_sf"/>
</dbReference>
<keyword evidence="5 7" id="KW-1133">Transmembrane helix</keyword>
<evidence type="ECO:0000256" key="7">
    <source>
        <dbReference type="RuleBase" id="RU363032"/>
    </source>
</evidence>
<gene>
    <name evidence="9" type="ORF">SAMN05660686_03415</name>
</gene>
<evidence type="ECO:0000256" key="6">
    <source>
        <dbReference type="ARBA" id="ARBA00023136"/>
    </source>
</evidence>
<dbReference type="EMBL" id="FNBW01000010">
    <property type="protein sequence ID" value="SDG11133.1"/>
    <property type="molecule type" value="Genomic_DNA"/>
</dbReference>
<dbReference type="Gene3D" id="1.10.3720.10">
    <property type="entry name" value="MetI-like"/>
    <property type="match status" value="1"/>
</dbReference>
<evidence type="ECO:0000313" key="10">
    <source>
        <dbReference type="Proteomes" id="UP000198615"/>
    </source>
</evidence>
<comment type="caution">
    <text evidence="9">The sequence shown here is derived from an EMBL/GenBank/DDBJ whole genome shotgun (WGS) entry which is preliminary data.</text>
</comment>
<dbReference type="SUPFAM" id="SSF161098">
    <property type="entry name" value="MetI-like"/>
    <property type="match status" value="1"/>
</dbReference>
<keyword evidence="10" id="KW-1185">Reference proteome</keyword>
<comment type="similarity">
    <text evidence="7">Belongs to the binding-protein-dependent transport system permease family.</text>
</comment>
<reference evidence="9 10" key="1">
    <citation type="submission" date="2016-10" db="EMBL/GenBank/DDBJ databases">
        <authorList>
            <person name="Varghese N."/>
            <person name="Submissions S."/>
        </authorList>
    </citation>
    <scope>NUCLEOTIDE SEQUENCE [LARGE SCALE GENOMIC DNA]</scope>
    <source>
        <strain evidence="9 10">DSM 18839</strain>
    </source>
</reference>
<feature type="transmembrane region" description="Helical" evidence="7">
    <location>
        <begin position="9"/>
        <end position="29"/>
    </location>
</feature>
<evidence type="ECO:0000256" key="5">
    <source>
        <dbReference type="ARBA" id="ARBA00022989"/>
    </source>
</evidence>
<dbReference type="GO" id="GO:0005886">
    <property type="term" value="C:plasma membrane"/>
    <property type="evidence" value="ECO:0007669"/>
    <property type="project" value="UniProtKB-SubCell"/>
</dbReference>
<dbReference type="OrthoDB" id="7834831at2"/>
<feature type="transmembrane region" description="Helical" evidence="7">
    <location>
        <begin position="136"/>
        <end position="161"/>
    </location>
</feature>
<organism evidence="9 10">
    <name type="scientific">Thalassobaculum litoreum DSM 18839</name>
    <dbReference type="NCBI Taxonomy" id="1123362"/>
    <lineage>
        <taxon>Bacteria</taxon>
        <taxon>Pseudomonadati</taxon>
        <taxon>Pseudomonadota</taxon>
        <taxon>Alphaproteobacteria</taxon>
        <taxon>Rhodospirillales</taxon>
        <taxon>Thalassobaculaceae</taxon>
        <taxon>Thalassobaculum</taxon>
    </lineage>
</organism>
<feature type="transmembrane region" description="Helical" evidence="7">
    <location>
        <begin position="294"/>
        <end position="320"/>
    </location>
</feature>
<evidence type="ECO:0000256" key="4">
    <source>
        <dbReference type="ARBA" id="ARBA00022692"/>
    </source>
</evidence>
<dbReference type="GO" id="GO:0055085">
    <property type="term" value="P:transmembrane transport"/>
    <property type="evidence" value="ECO:0007669"/>
    <property type="project" value="InterPro"/>
</dbReference>
<sequence>MLDYLARRILVMIPTLIAISVITFIIIQLPPGDYLSTLIAEMESQGEAVDPAKIEALRAQYGLDKPMWEQYLVWATGMLRGDFGYSFEYQLPVSDVVGDRVLMTIVLNFATILFIYVVSFPIGIYSATHQYSVGDYGLTFIGFLGLATPNFLLALILLYFANVWFGTSIGGLMDPSYIDQPWSFGKVMSVLEHLWVPVVVIGTAGTAAMIRRLRANLLDELQKQYVVTARAKGLPPFRALMKYPLRMAMNPFISDIGNMLPQVVSGSAVVSMVLSLPTTGPMLINALQSQDMYLAGSFLMFLAALTVFGMLLSDLALAWLDPRIRLGGGTAR</sequence>
<keyword evidence="3" id="KW-1003">Cell membrane</keyword>
<dbReference type="PANTHER" id="PTHR30465:SF43">
    <property type="entry name" value="OLIGOPEPTIDE ABC TRANSPORTER, PERMEASE PROTEIN"/>
    <property type="match status" value="1"/>
</dbReference>
<evidence type="ECO:0000259" key="8">
    <source>
        <dbReference type="PROSITE" id="PS50928"/>
    </source>
</evidence>
<evidence type="ECO:0000256" key="2">
    <source>
        <dbReference type="ARBA" id="ARBA00022448"/>
    </source>
</evidence>
<name>A0A8G2BMH1_9PROT</name>
<dbReference type="Pfam" id="PF19300">
    <property type="entry name" value="BPD_transp_1_N"/>
    <property type="match status" value="1"/>
</dbReference>
<dbReference type="AlphaFoldDB" id="A0A8G2BMH1"/>
<keyword evidence="4 7" id="KW-0812">Transmembrane</keyword>
<keyword evidence="2 7" id="KW-0813">Transport</keyword>
<dbReference type="InterPro" id="IPR045621">
    <property type="entry name" value="BPD_transp_1_N"/>
</dbReference>
<dbReference type="PROSITE" id="PS50928">
    <property type="entry name" value="ABC_TM1"/>
    <property type="match status" value="1"/>
</dbReference>
<proteinExistence type="inferred from homology"/>
<feature type="transmembrane region" description="Helical" evidence="7">
    <location>
        <begin position="101"/>
        <end position="124"/>
    </location>
</feature>
<protein>
    <submittedName>
        <fullName evidence="9">Peptide/nickel transport system permease protein</fullName>
    </submittedName>
</protein>
<keyword evidence="6 7" id="KW-0472">Membrane</keyword>
<dbReference type="Pfam" id="PF00528">
    <property type="entry name" value="BPD_transp_1"/>
    <property type="match status" value="1"/>
</dbReference>
<evidence type="ECO:0000313" key="9">
    <source>
        <dbReference type="EMBL" id="SDG11133.1"/>
    </source>
</evidence>
<feature type="transmembrane region" description="Helical" evidence="7">
    <location>
        <begin position="194"/>
        <end position="213"/>
    </location>
</feature>
<evidence type="ECO:0000256" key="3">
    <source>
        <dbReference type="ARBA" id="ARBA00022475"/>
    </source>
</evidence>
<evidence type="ECO:0000256" key="1">
    <source>
        <dbReference type="ARBA" id="ARBA00004651"/>
    </source>
</evidence>
<feature type="domain" description="ABC transmembrane type-1" evidence="8">
    <location>
        <begin position="101"/>
        <end position="311"/>
    </location>
</feature>
<comment type="subcellular location">
    <subcellularLocation>
        <location evidence="1 7">Cell membrane</location>
        <topology evidence="1 7">Multi-pass membrane protein</topology>
    </subcellularLocation>
</comment>
<dbReference type="Proteomes" id="UP000198615">
    <property type="component" value="Unassembled WGS sequence"/>
</dbReference>
<dbReference type="RefSeq" id="WP_093152080.1">
    <property type="nucleotide sequence ID" value="NZ_FNBW01000010.1"/>
</dbReference>
<feature type="transmembrane region" description="Helical" evidence="7">
    <location>
        <begin position="252"/>
        <end position="274"/>
    </location>
</feature>
<accession>A0A8G2BMH1</accession>